<accession>A0A485LN54</accession>
<keyword evidence="4" id="KW-1185">Reference proteome</keyword>
<dbReference type="InterPro" id="IPR002589">
    <property type="entry name" value="Macro_dom"/>
</dbReference>
<dbReference type="InterPro" id="IPR043472">
    <property type="entry name" value="Macro_dom-like"/>
</dbReference>
<reference evidence="3 4" key="1">
    <citation type="submission" date="2019-03" db="EMBL/GenBank/DDBJ databases">
        <authorList>
            <person name="Gaulin E."/>
            <person name="Dumas B."/>
        </authorList>
    </citation>
    <scope>NUCLEOTIDE SEQUENCE [LARGE SCALE GENOMIC DNA]</scope>
    <source>
        <strain evidence="3">CBS 568.67</strain>
    </source>
</reference>
<sequence>MAPATAAVHSWRILSAYRLPHALRVSICFTKDVVNHPPPATVLINPCNERLSGTHAFSYFPRGGPVPPTSPPGMERQSVNWGGMDAGENMLYPAQTVDGLVGIAGGPAQSAQLAAISKCPTGHAVSTAATGTLARHFERIVHTATPFYASPKWELQLRACYMHSLSIATKAAKSETTIATPILGAGCKGIPVEDAVGAAADACRAWDAANPGSRAHLIVAIQDPSLHTLLRAAFQTCGCDSS</sequence>
<evidence type="ECO:0000313" key="4">
    <source>
        <dbReference type="Proteomes" id="UP000332933"/>
    </source>
</evidence>
<dbReference type="SUPFAM" id="SSF52949">
    <property type="entry name" value="Macro domain-like"/>
    <property type="match status" value="1"/>
</dbReference>
<proteinExistence type="predicted"/>
<dbReference type="AlphaFoldDB" id="A0A485LN54"/>
<dbReference type="Pfam" id="PF01661">
    <property type="entry name" value="Macro"/>
    <property type="match status" value="1"/>
</dbReference>
<evidence type="ECO:0000313" key="3">
    <source>
        <dbReference type="EMBL" id="VFT99644.1"/>
    </source>
</evidence>
<reference evidence="2" key="2">
    <citation type="submission" date="2019-06" db="EMBL/GenBank/DDBJ databases">
        <title>Genomics analysis of Aphanomyces spp. identifies a new class of oomycete effector associated with host adaptation.</title>
        <authorList>
            <person name="Gaulin E."/>
        </authorList>
    </citation>
    <scope>NUCLEOTIDE SEQUENCE</scope>
    <source>
        <strain evidence="2">CBS 578.67</strain>
    </source>
</reference>
<dbReference type="PROSITE" id="PS51154">
    <property type="entry name" value="MACRO"/>
    <property type="match status" value="1"/>
</dbReference>
<dbReference type="EMBL" id="VJMH01007222">
    <property type="protein sequence ID" value="KAF0685067.1"/>
    <property type="molecule type" value="Genomic_DNA"/>
</dbReference>
<dbReference type="Gene3D" id="3.40.220.10">
    <property type="entry name" value="Leucine Aminopeptidase, subunit E, domain 1"/>
    <property type="match status" value="1"/>
</dbReference>
<evidence type="ECO:0000259" key="1">
    <source>
        <dbReference type="PROSITE" id="PS51154"/>
    </source>
</evidence>
<evidence type="ECO:0000313" key="2">
    <source>
        <dbReference type="EMBL" id="KAF0685067.1"/>
    </source>
</evidence>
<dbReference type="EMBL" id="CAADRA010007248">
    <property type="protein sequence ID" value="VFT99644.1"/>
    <property type="molecule type" value="Genomic_DNA"/>
</dbReference>
<gene>
    <name evidence="3" type="primary">Aste57867_22995</name>
    <name evidence="2" type="ORF">As57867_022924</name>
    <name evidence="3" type="ORF">ASTE57867_22995</name>
</gene>
<dbReference type="Proteomes" id="UP000332933">
    <property type="component" value="Unassembled WGS sequence"/>
</dbReference>
<protein>
    <submittedName>
        <fullName evidence="3">Aste57867_22995 protein</fullName>
    </submittedName>
</protein>
<name>A0A485LN54_9STRA</name>
<feature type="domain" description="Macro" evidence="1">
    <location>
        <begin position="14"/>
        <end position="238"/>
    </location>
</feature>
<organism evidence="3 4">
    <name type="scientific">Aphanomyces stellatus</name>
    <dbReference type="NCBI Taxonomy" id="120398"/>
    <lineage>
        <taxon>Eukaryota</taxon>
        <taxon>Sar</taxon>
        <taxon>Stramenopiles</taxon>
        <taxon>Oomycota</taxon>
        <taxon>Saprolegniomycetes</taxon>
        <taxon>Saprolegniales</taxon>
        <taxon>Verrucalvaceae</taxon>
        <taxon>Aphanomyces</taxon>
    </lineage>
</organism>
<dbReference type="OrthoDB" id="78737at2759"/>